<evidence type="ECO:0000256" key="2">
    <source>
        <dbReference type="SAM" id="Phobius"/>
    </source>
</evidence>
<feature type="coiled-coil region" evidence="1">
    <location>
        <begin position="76"/>
        <end position="124"/>
    </location>
</feature>
<accession>A0A058ZZY5</accession>
<dbReference type="AlphaFoldDB" id="A0A058ZZY5"/>
<dbReference type="InParanoid" id="A0A058ZZY5"/>
<evidence type="ECO:0000256" key="1">
    <source>
        <dbReference type="SAM" id="Coils"/>
    </source>
</evidence>
<keyword evidence="2" id="KW-1133">Transmembrane helix</keyword>
<gene>
    <name evidence="3" type="ORF">EUGRSUZ_K00845</name>
</gene>
<reference evidence="3" key="1">
    <citation type="submission" date="2013-07" db="EMBL/GenBank/DDBJ databases">
        <title>The genome of Eucalyptus grandis.</title>
        <authorList>
            <person name="Schmutz J."/>
            <person name="Hayes R."/>
            <person name="Myburg A."/>
            <person name="Tuskan G."/>
            <person name="Grattapaglia D."/>
            <person name="Rokhsar D.S."/>
        </authorList>
    </citation>
    <scope>NUCLEOTIDE SEQUENCE</scope>
    <source>
        <tissue evidence="3">Leaf extractions</tissue>
    </source>
</reference>
<keyword evidence="1" id="KW-0175">Coiled coil</keyword>
<feature type="transmembrane region" description="Helical" evidence="2">
    <location>
        <begin position="127"/>
        <end position="147"/>
    </location>
</feature>
<dbReference type="Gramene" id="KCW47039">
    <property type="protein sequence ID" value="KCW47039"/>
    <property type="gene ID" value="EUGRSUZ_K00845"/>
</dbReference>
<name>A0A058ZZY5_EUCGR</name>
<evidence type="ECO:0000313" key="3">
    <source>
        <dbReference type="EMBL" id="KCW47039.1"/>
    </source>
</evidence>
<dbReference type="EMBL" id="KK198763">
    <property type="protein sequence ID" value="KCW47039.1"/>
    <property type="molecule type" value="Genomic_DNA"/>
</dbReference>
<organism evidence="3">
    <name type="scientific">Eucalyptus grandis</name>
    <name type="common">Flooded gum</name>
    <dbReference type="NCBI Taxonomy" id="71139"/>
    <lineage>
        <taxon>Eukaryota</taxon>
        <taxon>Viridiplantae</taxon>
        <taxon>Streptophyta</taxon>
        <taxon>Embryophyta</taxon>
        <taxon>Tracheophyta</taxon>
        <taxon>Spermatophyta</taxon>
        <taxon>Magnoliopsida</taxon>
        <taxon>eudicotyledons</taxon>
        <taxon>Gunneridae</taxon>
        <taxon>Pentapetalae</taxon>
        <taxon>rosids</taxon>
        <taxon>malvids</taxon>
        <taxon>Myrtales</taxon>
        <taxon>Myrtaceae</taxon>
        <taxon>Myrtoideae</taxon>
        <taxon>Eucalypteae</taxon>
        <taxon>Eucalyptus</taxon>
    </lineage>
</organism>
<protein>
    <submittedName>
        <fullName evidence="3">Uncharacterized protein</fullName>
    </submittedName>
</protein>
<keyword evidence="2" id="KW-0812">Transmembrane</keyword>
<sequence>MYMREALRHLSRDLGRQIICQGNDRQLGDRSRLWFSEMALDIVRAKQVDNRGSSEWIDLKPSLHDREVICGLINEKKALENNIEGIDSQLKVSEEKVQSLQMQLERSKRKKNKIQVEVSQLEAKEKIYLRGIVALIGLVCAMLLLMLDKKTQFSLP</sequence>
<keyword evidence="2" id="KW-0472">Membrane</keyword>
<proteinExistence type="predicted"/>